<keyword evidence="1" id="KW-0732">Signal</keyword>
<name>A0A948RUY3_UNCEI</name>
<evidence type="ECO:0000313" key="4">
    <source>
        <dbReference type="EMBL" id="MBU2689427.1"/>
    </source>
</evidence>
<accession>A0A948RUY3</accession>
<feature type="domain" description="DUF7901" evidence="3">
    <location>
        <begin position="37"/>
        <end position="246"/>
    </location>
</feature>
<dbReference type="Proteomes" id="UP000777784">
    <property type="component" value="Unassembled WGS sequence"/>
</dbReference>
<feature type="chain" id="PRO_5037567875" description="T9SS type A sorting domain-containing protein" evidence="1">
    <location>
        <begin position="29"/>
        <end position="1070"/>
    </location>
</feature>
<dbReference type="Pfam" id="PF20009">
    <property type="entry name" value="GEVED"/>
    <property type="match status" value="3"/>
</dbReference>
<dbReference type="EMBL" id="JAHJDP010000004">
    <property type="protein sequence ID" value="MBU2689427.1"/>
    <property type="molecule type" value="Genomic_DNA"/>
</dbReference>
<sequence>MFSKYRNRSMVAFASLFLCTILVLPAGADWNQGDLAKWVQEPDLSMMGIDVNASVPFILADDFLCTERGYITGIHIWGSWRGDHLPFEHDPNAVRFVLSIHKDIPAEQSPTGFSMPGVTEWYEAFMPGQYSSRVWMDGIEEGWMDPPDMYVWPGDWTCWQYNFNIPIDLAFFQEGTESEPVVYWLDVQAFPEDPTAFFGWKTSMMHWNDDAVWGTGEEPYPGPWQELIYPPGHEQQGQSIDLSFVIQSQPPDDELDFGDAPDPAYPTLSASGGANHLISPNIFLGALIDAEPDGQPDPAALGDDNSNLPDEDGVFFATPLIPGQPAIINVTASVAGFLDAWVDWEGDGSWAGNALFAGSFSLLGGLNTININVPASAAPNLLTYARFRFSTIGGLSYTGGAPDGEVEDYQVFIEQPPEELDLGDAPDPTYPTLLASAGASHLIVPNIFLGALIDAEPDGQPDPAALGDDNAGLPDEDGVFFSTPLIPGQIATIIVTASAPGFLDAWIDWEVDGSWAGNALFAASYNLLPGPNTINFGVPAVAAPGTMTFARFRYSTAGGLPFTGWAPDGEVEDYRVVIEDQPQTYKWEQRPDLDITGIDIHATEPFILADDFLCNDTGYITTIGIWGSWLDDFIPFHEDPSAVRFILSIHADIPAEQNPDGYSIPGEPLWAHDFDPGMFSVEPYASGIEEGYMVPPDDYLFPADWTCWYYEFHIDPSMAFLQLGTPEQPIVYWLDVQALPLDINARFGWKTSVEHWNDDAVWGTGYEPYPGPWRDLIYPPQHPWMGESIDLAFRINHDPVQLDLDYGDAPDPTFPTLRASDGARHLINPAVFLGWQIDAEPDGQPTPNANGDDFNGLPDEDGVFFLTPLNPGAPATVDVIASTNGFIDAWIDFNGDGDWDDVDDRIFAGQPVNPGVNTLTFPVPANGLQGHLSYARFRFATQLLALSYTGLASDGEVEDYEVYIQDDVSSVPDDLMPQTFGLYLNRPNPFSPETAIFYDIPAEGARVTLEVFTVEGRLVRTLVDGFMPGGRHAAVWRGVNDAGRRVPAGLYLYRFKAPGYEMTRKMMMIQ</sequence>
<dbReference type="Pfam" id="PF25470">
    <property type="entry name" value="DUF7901"/>
    <property type="match status" value="2"/>
</dbReference>
<evidence type="ECO:0000259" key="3">
    <source>
        <dbReference type="Pfam" id="PF25470"/>
    </source>
</evidence>
<feature type="signal peptide" evidence="1">
    <location>
        <begin position="1"/>
        <end position="28"/>
    </location>
</feature>
<evidence type="ECO:0008006" key="6">
    <source>
        <dbReference type="Google" id="ProtNLM"/>
    </source>
</evidence>
<organism evidence="4 5">
    <name type="scientific">Eiseniibacteriota bacterium</name>
    <dbReference type="NCBI Taxonomy" id="2212470"/>
    <lineage>
        <taxon>Bacteria</taxon>
        <taxon>Candidatus Eiseniibacteriota</taxon>
    </lineage>
</organism>
<evidence type="ECO:0000256" key="1">
    <source>
        <dbReference type="SAM" id="SignalP"/>
    </source>
</evidence>
<comment type="caution">
    <text evidence="4">The sequence shown here is derived from an EMBL/GenBank/DDBJ whole genome shotgun (WGS) entry which is preliminary data.</text>
</comment>
<feature type="domain" description="GEVED" evidence="2">
    <location>
        <begin position="503"/>
        <end position="576"/>
    </location>
</feature>
<evidence type="ECO:0000313" key="5">
    <source>
        <dbReference type="Proteomes" id="UP000777784"/>
    </source>
</evidence>
<dbReference type="AlphaFoldDB" id="A0A948RUY3"/>
<gene>
    <name evidence="4" type="ORF">KJ970_00740</name>
</gene>
<dbReference type="Gene3D" id="2.60.40.4070">
    <property type="match status" value="1"/>
</dbReference>
<dbReference type="InterPro" id="IPR045474">
    <property type="entry name" value="GEVED"/>
</dbReference>
<feature type="domain" description="GEVED" evidence="2">
    <location>
        <begin position="887"/>
        <end position="962"/>
    </location>
</feature>
<reference evidence="4" key="1">
    <citation type="submission" date="2021-05" db="EMBL/GenBank/DDBJ databases">
        <title>Energy efficiency and biological interactions define the core microbiome of deep oligotrophic groundwater.</title>
        <authorList>
            <person name="Mehrshad M."/>
            <person name="Lopez-Fernandez M."/>
            <person name="Bell E."/>
            <person name="Bernier-Latmani R."/>
            <person name="Bertilsson S."/>
            <person name="Dopson M."/>
        </authorList>
    </citation>
    <scope>NUCLEOTIDE SEQUENCE</scope>
    <source>
        <strain evidence="4">Modern_marine.mb.64</strain>
    </source>
</reference>
<evidence type="ECO:0000259" key="2">
    <source>
        <dbReference type="Pfam" id="PF20009"/>
    </source>
</evidence>
<feature type="domain" description="GEVED" evidence="2">
    <location>
        <begin position="338"/>
        <end position="411"/>
    </location>
</feature>
<proteinExistence type="predicted"/>
<feature type="domain" description="DUF7901" evidence="3">
    <location>
        <begin position="586"/>
        <end position="796"/>
    </location>
</feature>
<dbReference type="InterPro" id="IPR057223">
    <property type="entry name" value="DUF7901"/>
</dbReference>
<protein>
    <recommendedName>
        <fullName evidence="6">T9SS type A sorting domain-containing protein</fullName>
    </recommendedName>
</protein>